<keyword evidence="1" id="KW-0732">Signal</keyword>
<dbReference type="RefSeq" id="WP_379959318.1">
    <property type="nucleotide sequence ID" value="NZ_JAUYVI010000006.1"/>
</dbReference>
<feature type="signal peptide" evidence="1">
    <location>
        <begin position="1"/>
        <end position="23"/>
    </location>
</feature>
<dbReference type="EMBL" id="JAUYVI010000006">
    <property type="protein sequence ID" value="MDQ7250275.1"/>
    <property type="molecule type" value="Genomic_DNA"/>
</dbReference>
<comment type="caution">
    <text evidence="2">The sequence shown here is derived from an EMBL/GenBank/DDBJ whole genome shotgun (WGS) entry which is preliminary data.</text>
</comment>
<sequence length="152" mass="16757">MRKILRIGIRLAGAMLLAWGAAACSKDQSPGPEAGYRDVLAPADRYAFLMIRDFLSTDRGSDLWVSEDLHSCQPVRSARLAEALRELSNDQSQVRTDCTGIPRLLLTFSVNSDRASGTVEYDCGDLCGHTILYTLNRTASGLSVTRHSEIFY</sequence>
<name>A0ABU0YT05_9PROT</name>
<evidence type="ECO:0000313" key="2">
    <source>
        <dbReference type="EMBL" id="MDQ7250275.1"/>
    </source>
</evidence>
<dbReference type="Proteomes" id="UP001230156">
    <property type="component" value="Unassembled WGS sequence"/>
</dbReference>
<evidence type="ECO:0000256" key="1">
    <source>
        <dbReference type="SAM" id="SignalP"/>
    </source>
</evidence>
<gene>
    <name evidence="2" type="ORF">Q8A70_21470</name>
</gene>
<feature type="chain" id="PRO_5046038850" description="Lipoprotein" evidence="1">
    <location>
        <begin position="24"/>
        <end position="152"/>
    </location>
</feature>
<keyword evidence="3" id="KW-1185">Reference proteome</keyword>
<evidence type="ECO:0000313" key="3">
    <source>
        <dbReference type="Proteomes" id="UP001230156"/>
    </source>
</evidence>
<evidence type="ECO:0008006" key="4">
    <source>
        <dbReference type="Google" id="ProtNLM"/>
    </source>
</evidence>
<organism evidence="2 3">
    <name type="scientific">Dongia sedimenti</name>
    <dbReference type="NCBI Taxonomy" id="3064282"/>
    <lineage>
        <taxon>Bacteria</taxon>
        <taxon>Pseudomonadati</taxon>
        <taxon>Pseudomonadota</taxon>
        <taxon>Alphaproteobacteria</taxon>
        <taxon>Rhodospirillales</taxon>
        <taxon>Dongiaceae</taxon>
        <taxon>Dongia</taxon>
    </lineage>
</organism>
<accession>A0ABU0YT05</accession>
<protein>
    <recommendedName>
        <fullName evidence="4">Lipoprotein</fullName>
    </recommendedName>
</protein>
<proteinExistence type="predicted"/>
<dbReference type="PROSITE" id="PS51257">
    <property type="entry name" value="PROKAR_LIPOPROTEIN"/>
    <property type="match status" value="1"/>
</dbReference>
<reference evidence="3" key="1">
    <citation type="submission" date="2023-08" db="EMBL/GenBank/DDBJ databases">
        <title>Rhodospirillaceae gen. nov., a novel taxon isolated from the Yangtze River Yuezi River estuary sludge.</title>
        <authorList>
            <person name="Ruan L."/>
        </authorList>
    </citation>
    <scope>NUCLEOTIDE SEQUENCE [LARGE SCALE GENOMIC DNA]</scope>
    <source>
        <strain evidence="3">R-7</strain>
    </source>
</reference>